<evidence type="ECO:0008006" key="3">
    <source>
        <dbReference type="Google" id="ProtNLM"/>
    </source>
</evidence>
<accession>A0ABS5IEJ2</accession>
<evidence type="ECO:0000313" key="2">
    <source>
        <dbReference type="Proteomes" id="UP000680714"/>
    </source>
</evidence>
<dbReference type="EMBL" id="JAGTUF010000014">
    <property type="protein sequence ID" value="MBR9972834.1"/>
    <property type="molecule type" value="Genomic_DNA"/>
</dbReference>
<dbReference type="InterPro" id="IPR035919">
    <property type="entry name" value="EAL_sf"/>
</dbReference>
<dbReference type="RefSeq" id="WP_211549979.1">
    <property type="nucleotide sequence ID" value="NZ_JAGTUF010000014.1"/>
</dbReference>
<keyword evidence="2" id="KW-1185">Reference proteome</keyword>
<organism evidence="1 2">
    <name type="scientific">Magnetospirillum sulfuroxidans</name>
    <dbReference type="NCBI Taxonomy" id="611300"/>
    <lineage>
        <taxon>Bacteria</taxon>
        <taxon>Pseudomonadati</taxon>
        <taxon>Pseudomonadota</taxon>
        <taxon>Alphaproteobacteria</taxon>
        <taxon>Rhodospirillales</taxon>
        <taxon>Rhodospirillaceae</taxon>
        <taxon>Magnetospirillum</taxon>
    </lineage>
</organism>
<dbReference type="SUPFAM" id="SSF141868">
    <property type="entry name" value="EAL domain-like"/>
    <property type="match status" value="1"/>
</dbReference>
<gene>
    <name evidence="1" type="ORF">KEC16_14005</name>
</gene>
<proteinExistence type="predicted"/>
<comment type="caution">
    <text evidence="1">The sequence shown here is derived from an EMBL/GenBank/DDBJ whole genome shotgun (WGS) entry which is preliminary data.</text>
</comment>
<evidence type="ECO:0000313" key="1">
    <source>
        <dbReference type="EMBL" id="MBR9972834.1"/>
    </source>
</evidence>
<protein>
    <recommendedName>
        <fullName evidence="3">EAL domain-containing protein</fullName>
    </recommendedName>
</protein>
<reference evidence="1 2" key="1">
    <citation type="submission" date="2021-04" db="EMBL/GenBank/DDBJ databases">
        <title>Magnetospirillum sulfuroxidans sp. nov., a facultative chemolithoautotrophic sulfur-oxidizing alphaproteobacterium isolated from freshwater sediment and proposals for Paramagetospirillum gen. nov., and Magnetospirillaceae fam. nov.</title>
        <authorList>
            <person name="Koziaeva V."/>
            <person name="Geelhoed J.S."/>
            <person name="Sorokin D.Y."/>
            <person name="Grouzdev D.S."/>
        </authorList>
    </citation>
    <scope>NUCLEOTIDE SEQUENCE [LARGE SCALE GENOMIC DNA]</scope>
    <source>
        <strain evidence="1 2">J10</strain>
    </source>
</reference>
<dbReference type="Proteomes" id="UP000680714">
    <property type="component" value="Unassembled WGS sequence"/>
</dbReference>
<sequence>MNATAFGDKPQEIVTSENLLFDAAERVGRIREGRQALHLHLSRLLPPNREEAKIRIAFRMFESMVDMFRGQMFLLTNNDIMLICKDARLADLDAIVYKLRALFSKDPLTYSETVDGEDRFVTFYDLESEYDTFFAVCGDLLADAKKRIVQARNATPIQPLDARNLTKVLERIGVTDIAGVVRRQPCIRFSDKMTAEVAFQEFYMSIMDLQKVLAPDVNILANRWLFQHLSQVLDLRVLSVLQDAGFRKTPTAFSVNLNMATVDTQVFKQFEAAIRGKAGLVVEFQLVDIFNNLDGFFRARDFLRSHGHKTVLDGMSPITLQFMDAERYDCDFVKVNWSPDMADEVVTAELHQALGPVGFRRVILARCDTETSITWGMGQGIHHFQGRFLDSMVAAVTMAQCDKASACTLAQCNQRHGVISGRPRVDCGNNDMLDLFPPLKVFR</sequence>
<name>A0ABS5IEJ2_9PROT</name>